<dbReference type="PANTHER" id="PTHR43280">
    <property type="entry name" value="ARAC-FAMILY TRANSCRIPTIONAL REGULATOR"/>
    <property type="match status" value="1"/>
</dbReference>
<dbReference type="Pfam" id="PF12833">
    <property type="entry name" value="HTH_18"/>
    <property type="match status" value="1"/>
</dbReference>
<dbReference type="Gene3D" id="1.10.10.60">
    <property type="entry name" value="Homeodomain-like"/>
    <property type="match status" value="1"/>
</dbReference>
<evidence type="ECO:0000313" key="5">
    <source>
        <dbReference type="EMBL" id="GGH00355.1"/>
    </source>
</evidence>
<protein>
    <submittedName>
        <fullName evidence="5">AraC family transcriptional regulator</fullName>
    </submittedName>
</protein>
<dbReference type="SUPFAM" id="SSF46689">
    <property type="entry name" value="Homeodomain-like"/>
    <property type="match status" value="1"/>
</dbReference>
<dbReference type="InterPro" id="IPR018060">
    <property type="entry name" value="HTH_AraC"/>
</dbReference>
<feature type="domain" description="HTH araC/xylS-type" evidence="4">
    <location>
        <begin position="197"/>
        <end position="302"/>
    </location>
</feature>
<dbReference type="PANTHER" id="PTHR43280:SF32">
    <property type="entry name" value="TRANSCRIPTIONAL REGULATORY PROTEIN"/>
    <property type="match status" value="1"/>
</dbReference>
<reference evidence="5" key="1">
    <citation type="journal article" date="2014" name="Int. J. Syst. Evol. Microbiol.">
        <title>Complete genome sequence of Corynebacterium casei LMG S-19264T (=DSM 44701T), isolated from a smear-ripened cheese.</title>
        <authorList>
            <consortium name="US DOE Joint Genome Institute (JGI-PGF)"/>
            <person name="Walter F."/>
            <person name="Albersmeier A."/>
            <person name="Kalinowski J."/>
            <person name="Ruckert C."/>
        </authorList>
    </citation>
    <scope>NUCLEOTIDE SEQUENCE</scope>
    <source>
        <strain evidence="5">CGMCC 1.12195</strain>
    </source>
</reference>
<dbReference type="GO" id="GO:0043565">
    <property type="term" value="F:sequence-specific DNA binding"/>
    <property type="evidence" value="ECO:0007669"/>
    <property type="project" value="InterPro"/>
</dbReference>
<dbReference type="InterPro" id="IPR020449">
    <property type="entry name" value="Tscrpt_reg_AraC-type_HTH"/>
</dbReference>
<dbReference type="SMART" id="SM00342">
    <property type="entry name" value="HTH_ARAC"/>
    <property type="match status" value="1"/>
</dbReference>
<keyword evidence="2" id="KW-0238">DNA-binding</keyword>
<dbReference type="Proteomes" id="UP000660862">
    <property type="component" value="Unassembled WGS sequence"/>
</dbReference>
<evidence type="ECO:0000256" key="3">
    <source>
        <dbReference type="ARBA" id="ARBA00023163"/>
    </source>
</evidence>
<dbReference type="GO" id="GO:0003700">
    <property type="term" value="F:DNA-binding transcription factor activity"/>
    <property type="evidence" value="ECO:0007669"/>
    <property type="project" value="InterPro"/>
</dbReference>
<organism evidence="5 6">
    <name type="scientific">Parapedobacter pyrenivorans</name>
    <dbReference type="NCBI Taxonomy" id="1305674"/>
    <lineage>
        <taxon>Bacteria</taxon>
        <taxon>Pseudomonadati</taxon>
        <taxon>Bacteroidota</taxon>
        <taxon>Sphingobacteriia</taxon>
        <taxon>Sphingobacteriales</taxon>
        <taxon>Sphingobacteriaceae</taxon>
        <taxon>Parapedobacter</taxon>
    </lineage>
</organism>
<dbReference type="InterPro" id="IPR009057">
    <property type="entry name" value="Homeodomain-like_sf"/>
</dbReference>
<keyword evidence="1" id="KW-0805">Transcription regulation</keyword>
<name>A0A917I122_9SPHI</name>
<dbReference type="PROSITE" id="PS01124">
    <property type="entry name" value="HTH_ARAC_FAMILY_2"/>
    <property type="match status" value="1"/>
</dbReference>
<keyword evidence="3" id="KW-0804">Transcription</keyword>
<sequence length="304" mass="34933">MKPLAIKTISEFHQLHRLAPPEHPLISIVDYGQVAEAKRNNPMPPLVAEYYSISVKRGLNGKMRYGQQEYDFDEGVMYFLAPKQVLHASPAPDENSHPSGWILLIHPDFLWGTSLAKAIKQYEFFDYSVSEALFLSEKEEATLNGIIANIKQEYHANIDKFSQRIIISQIETLLNYSERFYERQFITRKITNHQVLNRLEDLLDDYFNSHDLMLKGAPTVHFVADELNVSPNYLSGLLKVLTGQSTQQHIHEKLIEKAKEILSTTNLSVSEIAYELGFEHSQSFSKLFKAKTNQSPLEFRQAFN</sequence>
<accession>A0A917I122</accession>
<comment type="caution">
    <text evidence="5">The sequence shown here is derived from an EMBL/GenBank/DDBJ whole genome shotgun (WGS) entry which is preliminary data.</text>
</comment>
<evidence type="ECO:0000256" key="1">
    <source>
        <dbReference type="ARBA" id="ARBA00023015"/>
    </source>
</evidence>
<dbReference type="AlphaFoldDB" id="A0A917I122"/>
<dbReference type="PRINTS" id="PR00032">
    <property type="entry name" value="HTHARAC"/>
</dbReference>
<evidence type="ECO:0000313" key="6">
    <source>
        <dbReference type="Proteomes" id="UP000660862"/>
    </source>
</evidence>
<evidence type="ECO:0000259" key="4">
    <source>
        <dbReference type="PROSITE" id="PS01124"/>
    </source>
</evidence>
<dbReference type="EMBL" id="BMER01000005">
    <property type="protein sequence ID" value="GGH00355.1"/>
    <property type="molecule type" value="Genomic_DNA"/>
</dbReference>
<dbReference type="RefSeq" id="WP_188507908.1">
    <property type="nucleotide sequence ID" value="NZ_BMER01000005.1"/>
</dbReference>
<reference evidence="5" key="2">
    <citation type="submission" date="2020-09" db="EMBL/GenBank/DDBJ databases">
        <authorList>
            <person name="Sun Q."/>
            <person name="Zhou Y."/>
        </authorList>
    </citation>
    <scope>NUCLEOTIDE SEQUENCE</scope>
    <source>
        <strain evidence="5">CGMCC 1.12195</strain>
    </source>
</reference>
<keyword evidence="6" id="KW-1185">Reference proteome</keyword>
<evidence type="ECO:0000256" key="2">
    <source>
        <dbReference type="ARBA" id="ARBA00023125"/>
    </source>
</evidence>
<gene>
    <name evidence="5" type="ORF">GCM10007415_40370</name>
</gene>
<proteinExistence type="predicted"/>